<accession>A0A4R3NZK9</accession>
<feature type="binding site" evidence="6">
    <location>
        <position position="160"/>
    </location>
    <ligand>
        <name>Mg(2+)</name>
        <dbReference type="ChEBI" id="CHEBI:18420"/>
    </ligand>
</feature>
<evidence type="ECO:0000313" key="8">
    <source>
        <dbReference type="EMBL" id="TCT41089.1"/>
    </source>
</evidence>
<dbReference type="OrthoDB" id="9800547at2"/>
<evidence type="ECO:0000256" key="1">
    <source>
        <dbReference type="ARBA" id="ARBA00001946"/>
    </source>
</evidence>
<feature type="binding site" evidence="5">
    <location>
        <position position="127"/>
    </location>
    <ligand>
        <name>substrate</name>
    </ligand>
</feature>
<organism evidence="8 9">
    <name type="scientific">Martelella mediterranea</name>
    <dbReference type="NCBI Taxonomy" id="293089"/>
    <lineage>
        <taxon>Bacteria</taxon>
        <taxon>Pseudomonadati</taxon>
        <taxon>Pseudomonadota</taxon>
        <taxon>Alphaproteobacteria</taxon>
        <taxon>Hyphomicrobiales</taxon>
        <taxon>Aurantimonadaceae</taxon>
        <taxon>Martelella</taxon>
    </lineage>
</organism>
<dbReference type="RefSeq" id="WP_132309798.1">
    <property type="nucleotide sequence ID" value="NZ_SMAR01000007.1"/>
</dbReference>
<evidence type="ECO:0000313" key="9">
    <source>
        <dbReference type="Proteomes" id="UP000295097"/>
    </source>
</evidence>
<dbReference type="GO" id="GO:0000287">
    <property type="term" value="F:magnesium ion binding"/>
    <property type="evidence" value="ECO:0007669"/>
    <property type="project" value="TreeGrafter"/>
</dbReference>
<dbReference type="InterPro" id="IPR015813">
    <property type="entry name" value="Pyrv/PenolPyrv_kinase-like_dom"/>
</dbReference>
<dbReference type="EMBL" id="SMAR01000007">
    <property type="protein sequence ID" value="TCT41089.1"/>
    <property type="molecule type" value="Genomic_DNA"/>
</dbReference>
<evidence type="ECO:0000259" key="7">
    <source>
        <dbReference type="Pfam" id="PF03328"/>
    </source>
</evidence>
<name>A0A4R3NZK9_9HYPH</name>
<dbReference type="PIRSF" id="PIRSF015582">
    <property type="entry name" value="Cit_lyase_B"/>
    <property type="match status" value="1"/>
</dbReference>
<dbReference type="PANTHER" id="PTHR32308:SF10">
    <property type="entry name" value="CITRATE LYASE SUBUNIT BETA"/>
    <property type="match status" value="1"/>
</dbReference>
<dbReference type="SUPFAM" id="SSF51621">
    <property type="entry name" value="Phosphoenolpyruvate/pyruvate domain"/>
    <property type="match status" value="1"/>
</dbReference>
<dbReference type="PANTHER" id="PTHR32308">
    <property type="entry name" value="LYASE BETA SUBUNIT, PUTATIVE (AFU_ORTHOLOGUE AFUA_4G13030)-RELATED"/>
    <property type="match status" value="1"/>
</dbReference>
<dbReference type="Proteomes" id="UP000295097">
    <property type="component" value="Unassembled WGS sequence"/>
</dbReference>
<keyword evidence="9" id="KW-1185">Reference proteome</keyword>
<comment type="cofactor">
    <cofactor evidence="1">
        <name>Mg(2+)</name>
        <dbReference type="ChEBI" id="CHEBI:18420"/>
    </cofactor>
</comment>
<feature type="binding site" evidence="6">
    <location>
        <position position="127"/>
    </location>
    <ligand>
        <name>Mg(2+)</name>
        <dbReference type="ChEBI" id="CHEBI:18420"/>
    </ligand>
</feature>
<evidence type="ECO:0000256" key="4">
    <source>
        <dbReference type="ARBA" id="ARBA00022842"/>
    </source>
</evidence>
<sequence length="298" mass="32125">MNQIQLARSVLCVPAVNRRALEKSATLPADVIIYDLEDAVARERKGEARENLERLFKNNRPAGKQTVIRINPLDTDFGREDMRVVLACQPDAVLLPKVETVANMAAASAILNSNGAPLRVKIWGMLETPRGVVNAAAIAGAYSAALAGGRLEALIVGVNDLRSQTGVLAETDRTYLVPWLMQVVLAARAYGLRVIDGVYNDFSDTDGFVAECEQSRAMGFDGKMLIHPSQIEGANRHFSPSDDALAEAHAIINAFSAPEATGLNVIDLNGRMVERLHLEQAEKLVALASAINQTGDAQ</sequence>
<proteinExistence type="inferred from homology"/>
<evidence type="ECO:0000256" key="5">
    <source>
        <dbReference type="PIRSR" id="PIRSR015582-1"/>
    </source>
</evidence>
<comment type="similarity">
    <text evidence="2">Belongs to the HpcH/HpaI aldolase family.</text>
</comment>
<evidence type="ECO:0000256" key="6">
    <source>
        <dbReference type="PIRSR" id="PIRSR015582-2"/>
    </source>
</evidence>
<protein>
    <submittedName>
        <fullName evidence="8">Citrate lyase subunit beta/citryl-CoA lyase</fullName>
    </submittedName>
</protein>
<reference evidence="8 9" key="1">
    <citation type="submission" date="2019-03" db="EMBL/GenBank/DDBJ databases">
        <title>Freshwater and sediment microbial communities from various areas in North America, analyzing microbe dynamics in response to fracking.</title>
        <authorList>
            <person name="Lamendella R."/>
        </authorList>
    </citation>
    <scope>NUCLEOTIDE SEQUENCE [LARGE SCALE GENOMIC DNA]</scope>
    <source>
        <strain evidence="8 9">175.2</strain>
    </source>
</reference>
<evidence type="ECO:0000256" key="2">
    <source>
        <dbReference type="ARBA" id="ARBA00005568"/>
    </source>
</evidence>
<keyword evidence="8" id="KW-0456">Lyase</keyword>
<dbReference type="Pfam" id="PF03328">
    <property type="entry name" value="HpcH_HpaI"/>
    <property type="match status" value="1"/>
</dbReference>
<dbReference type="Gene3D" id="3.20.20.60">
    <property type="entry name" value="Phosphoenolpyruvate-binding domains"/>
    <property type="match status" value="1"/>
</dbReference>
<keyword evidence="3 6" id="KW-0479">Metal-binding</keyword>
<feature type="domain" description="HpcH/HpaI aldolase/citrate lyase" evidence="7">
    <location>
        <begin position="8"/>
        <end position="228"/>
    </location>
</feature>
<dbReference type="InterPro" id="IPR011206">
    <property type="entry name" value="Citrate_lyase_beta/mcl1/mcl2"/>
</dbReference>
<keyword evidence="4 6" id="KW-0460">Magnesium</keyword>
<dbReference type="GO" id="GO:0016829">
    <property type="term" value="F:lyase activity"/>
    <property type="evidence" value="ECO:0007669"/>
    <property type="project" value="UniProtKB-KW"/>
</dbReference>
<dbReference type="InterPro" id="IPR040442">
    <property type="entry name" value="Pyrv_kinase-like_dom_sf"/>
</dbReference>
<dbReference type="AlphaFoldDB" id="A0A4R3NZK9"/>
<feature type="binding site" evidence="5">
    <location>
        <position position="69"/>
    </location>
    <ligand>
        <name>substrate</name>
    </ligand>
</feature>
<dbReference type="InterPro" id="IPR005000">
    <property type="entry name" value="Aldolase/citrate-lyase_domain"/>
</dbReference>
<comment type="caution">
    <text evidence="8">The sequence shown here is derived from an EMBL/GenBank/DDBJ whole genome shotgun (WGS) entry which is preliminary data.</text>
</comment>
<dbReference type="GO" id="GO:0006107">
    <property type="term" value="P:oxaloacetate metabolic process"/>
    <property type="evidence" value="ECO:0007669"/>
    <property type="project" value="TreeGrafter"/>
</dbReference>
<evidence type="ECO:0000256" key="3">
    <source>
        <dbReference type="ARBA" id="ARBA00022723"/>
    </source>
</evidence>
<gene>
    <name evidence="8" type="ORF">EDC90_100765</name>
</gene>